<reference evidence="1 3" key="1">
    <citation type="submission" date="2016-10" db="EMBL/GenBank/DDBJ databases">
        <authorList>
            <person name="Cai Z."/>
        </authorList>
    </citation>
    <scope>NUCLEOTIDE SEQUENCE [LARGE SCALE GENOMIC DNA]</scope>
</reference>
<evidence type="ECO:0000313" key="1">
    <source>
        <dbReference type="EMBL" id="SZX65138.1"/>
    </source>
</evidence>
<evidence type="ECO:0000313" key="2">
    <source>
        <dbReference type="EMBL" id="SZX75244.1"/>
    </source>
</evidence>
<name>A0A383VHZ0_TETOB</name>
<keyword evidence="3" id="KW-1185">Reference proteome</keyword>
<sequence length="168" mass="17683">MVLRWRRRDFPAFSCKPPGQCSAYSACRPSCSSTTPAAAEALQPFDGLKVHCSKAEGASLPVAGCAALMHAAPQHCQRQQQQQQQQLKQAMWQCRGLCSEHICLPGNAHACTATAAPAAAPAAAAAAAGNAATHGGMYDVSLWTHHRPEVLEAWTVVQPSTPGLTISP</sequence>
<proteinExistence type="predicted"/>
<organism evidence="1 3">
    <name type="scientific">Tetradesmus obliquus</name>
    <name type="common">Green alga</name>
    <name type="synonym">Acutodesmus obliquus</name>
    <dbReference type="NCBI Taxonomy" id="3088"/>
    <lineage>
        <taxon>Eukaryota</taxon>
        <taxon>Viridiplantae</taxon>
        <taxon>Chlorophyta</taxon>
        <taxon>core chlorophytes</taxon>
        <taxon>Chlorophyceae</taxon>
        <taxon>CS clade</taxon>
        <taxon>Sphaeropleales</taxon>
        <taxon>Scenedesmaceae</taxon>
        <taxon>Tetradesmus</taxon>
    </lineage>
</organism>
<evidence type="ECO:0000313" key="3">
    <source>
        <dbReference type="Proteomes" id="UP000256970"/>
    </source>
</evidence>
<accession>A0A383VHZ0</accession>
<dbReference type="AlphaFoldDB" id="A0A383VHZ0"/>
<protein>
    <submittedName>
        <fullName evidence="1">Uncharacterized protein</fullName>
    </submittedName>
</protein>
<gene>
    <name evidence="2" type="ORF">BQ4739_LOCUS15534</name>
    <name evidence="1" type="ORF">BQ4739_LOCUS5590</name>
</gene>
<dbReference type="Proteomes" id="UP000256970">
    <property type="component" value="Unassembled WGS sequence"/>
</dbReference>
<dbReference type="EMBL" id="FNXT01001227">
    <property type="protein sequence ID" value="SZX75244.1"/>
    <property type="molecule type" value="Genomic_DNA"/>
</dbReference>
<dbReference type="EMBL" id="FNXT01000561">
    <property type="protein sequence ID" value="SZX65138.1"/>
    <property type="molecule type" value="Genomic_DNA"/>
</dbReference>